<comment type="caution">
    <text evidence="2">The sequence shown here is derived from an EMBL/GenBank/DDBJ whole genome shotgun (WGS) entry which is preliminary data.</text>
</comment>
<keyword evidence="1" id="KW-1133">Transmembrane helix</keyword>
<name>A0AAN7BR47_9PEZI</name>
<proteinExistence type="predicted"/>
<evidence type="ECO:0000313" key="3">
    <source>
        <dbReference type="Proteomes" id="UP001301958"/>
    </source>
</evidence>
<dbReference type="EMBL" id="MU865324">
    <property type="protein sequence ID" value="KAK4227985.1"/>
    <property type="molecule type" value="Genomic_DNA"/>
</dbReference>
<feature type="transmembrane region" description="Helical" evidence="1">
    <location>
        <begin position="76"/>
        <end position="95"/>
    </location>
</feature>
<gene>
    <name evidence="2" type="ORF">QBC38DRAFT_169950</name>
</gene>
<dbReference type="Proteomes" id="UP001301958">
    <property type="component" value="Unassembled WGS sequence"/>
</dbReference>
<feature type="transmembrane region" description="Helical" evidence="1">
    <location>
        <begin position="101"/>
        <end position="121"/>
    </location>
</feature>
<keyword evidence="1" id="KW-0812">Transmembrane</keyword>
<keyword evidence="1" id="KW-0472">Membrane</keyword>
<keyword evidence="3" id="KW-1185">Reference proteome</keyword>
<reference evidence="2" key="1">
    <citation type="journal article" date="2023" name="Mol. Phylogenet. Evol.">
        <title>Genome-scale phylogeny and comparative genomics of the fungal order Sordariales.</title>
        <authorList>
            <person name="Hensen N."/>
            <person name="Bonometti L."/>
            <person name="Westerberg I."/>
            <person name="Brannstrom I.O."/>
            <person name="Guillou S."/>
            <person name="Cros-Aarteil S."/>
            <person name="Calhoun S."/>
            <person name="Haridas S."/>
            <person name="Kuo A."/>
            <person name="Mondo S."/>
            <person name="Pangilinan J."/>
            <person name="Riley R."/>
            <person name="LaButti K."/>
            <person name="Andreopoulos B."/>
            <person name="Lipzen A."/>
            <person name="Chen C."/>
            <person name="Yan M."/>
            <person name="Daum C."/>
            <person name="Ng V."/>
            <person name="Clum A."/>
            <person name="Steindorff A."/>
            <person name="Ohm R.A."/>
            <person name="Martin F."/>
            <person name="Silar P."/>
            <person name="Natvig D.O."/>
            <person name="Lalanne C."/>
            <person name="Gautier V."/>
            <person name="Ament-Velasquez S.L."/>
            <person name="Kruys A."/>
            <person name="Hutchinson M.I."/>
            <person name="Powell A.J."/>
            <person name="Barry K."/>
            <person name="Miller A.N."/>
            <person name="Grigoriev I.V."/>
            <person name="Debuchy R."/>
            <person name="Gladieux P."/>
            <person name="Hiltunen Thoren M."/>
            <person name="Johannesson H."/>
        </authorList>
    </citation>
    <scope>NUCLEOTIDE SEQUENCE</scope>
    <source>
        <strain evidence="2">CBS 990.96</strain>
    </source>
</reference>
<evidence type="ECO:0000313" key="2">
    <source>
        <dbReference type="EMBL" id="KAK4227985.1"/>
    </source>
</evidence>
<reference evidence="2" key="2">
    <citation type="submission" date="2023-05" db="EMBL/GenBank/DDBJ databases">
        <authorList>
            <consortium name="Lawrence Berkeley National Laboratory"/>
            <person name="Steindorff A."/>
            <person name="Hensen N."/>
            <person name="Bonometti L."/>
            <person name="Westerberg I."/>
            <person name="Brannstrom I.O."/>
            <person name="Guillou S."/>
            <person name="Cros-Aarteil S."/>
            <person name="Calhoun S."/>
            <person name="Haridas S."/>
            <person name="Kuo A."/>
            <person name="Mondo S."/>
            <person name="Pangilinan J."/>
            <person name="Riley R."/>
            <person name="Labutti K."/>
            <person name="Andreopoulos B."/>
            <person name="Lipzen A."/>
            <person name="Chen C."/>
            <person name="Yanf M."/>
            <person name="Daum C."/>
            <person name="Ng V."/>
            <person name="Clum A."/>
            <person name="Ohm R."/>
            <person name="Martin F."/>
            <person name="Silar P."/>
            <person name="Natvig D."/>
            <person name="Lalanne C."/>
            <person name="Gautier V."/>
            <person name="Ament-Velasquez S.L."/>
            <person name="Kruys A."/>
            <person name="Hutchinson M.I."/>
            <person name="Powell A.J."/>
            <person name="Barry K."/>
            <person name="Miller A.N."/>
            <person name="Grigoriev I.V."/>
            <person name="Debuchy R."/>
            <person name="Gladieux P."/>
            <person name="Thoren M.H."/>
            <person name="Johannesson H."/>
        </authorList>
    </citation>
    <scope>NUCLEOTIDE SEQUENCE</scope>
    <source>
        <strain evidence="2">CBS 990.96</strain>
    </source>
</reference>
<evidence type="ECO:0000256" key="1">
    <source>
        <dbReference type="SAM" id="Phobius"/>
    </source>
</evidence>
<accession>A0AAN7BR47</accession>
<dbReference type="AlphaFoldDB" id="A0AAN7BR47"/>
<organism evidence="2 3">
    <name type="scientific">Podospora fimiseda</name>
    <dbReference type="NCBI Taxonomy" id="252190"/>
    <lineage>
        <taxon>Eukaryota</taxon>
        <taxon>Fungi</taxon>
        <taxon>Dikarya</taxon>
        <taxon>Ascomycota</taxon>
        <taxon>Pezizomycotina</taxon>
        <taxon>Sordariomycetes</taxon>
        <taxon>Sordariomycetidae</taxon>
        <taxon>Sordariales</taxon>
        <taxon>Podosporaceae</taxon>
        <taxon>Podospora</taxon>
    </lineage>
</organism>
<protein>
    <submittedName>
        <fullName evidence="2">Uncharacterized protein</fullName>
    </submittedName>
</protein>
<sequence>MLKRLITLDEIHAKVFDSKVLDYRDTMLEIYIHTAHTFPMLLISKELGWTGHWRRWWHSTDWPGVFVMHHGPKYPWGSGVLAFWSLFLVVCGRGVRIERILTLFFFFTNFPKWGVSCIRFIRFSRQERKRLNHYR</sequence>